<evidence type="ECO:0000256" key="1">
    <source>
        <dbReference type="ARBA" id="ARBA00022801"/>
    </source>
</evidence>
<organism evidence="3 5">
    <name type="scientific">Flavobacterium hydatis</name>
    <name type="common">Cytophaga aquatilis</name>
    <dbReference type="NCBI Taxonomy" id="991"/>
    <lineage>
        <taxon>Bacteria</taxon>
        <taxon>Pseudomonadati</taxon>
        <taxon>Bacteroidota</taxon>
        <taxon>Flavobacteriia</taxon>
        <taxon>Flavobacteriales</taxon>
        <taxon>Flavobacteriaceae</taxon>
        <taxon>Flavobacterium</taxon>
    </lineage>
</organism>
<gene>
    <name evidence="4" type="ORF">B0A62_10040</name>
    <name evidence="3" type="ORF">IW20_20295</name>
</gene>
<proteinExistence type="predicted"/>
<dbReference type="PROSITE" id="PS00708">
    <property type="entry name" value="PRO_ENDOPEP_SER"/>
    <property type="match status" value="1"/>
</dbReference>
<evidence type="ECO:0000313" key="6">
    <source>
        <dbReference type="Proteomes" id="UP000198424"/>
    </source>
</evidence>
<dbReference type="Pfam" id="PF08840">
    <property type="entry name" value="BAAT_C"/>
    <property type="match status" value="1"/>
</dbReference>
<evidence type="ECO:0000313" key="5">
    <source>
        <dbReference type="Proteomes" id="UP000028712"/>
    </source>
</evidence>
<protein>
    <submittedName>
        <fullName evidence="4">Alpha/beta hydrolase</fullName>
    </submittedName>
</protein>
<keyword evidence="1 4" id="KW-0378">Hydrolase</keyword>
<dbReference type="Proteomes" id="UP000198424">
    <property type="component" value="Unassembled WGS sequence"/>
</dbReference>
<dbReference type="eggNOG" id="COG1073">
    <property type="taxonomic scope" value="Bacteria"/>
</dbReference>
<evidence type="ECO:0000313" key="3">
    <source>
        <dbReference type="EMBL" id="KFF10832.1"/>
    </source>
</evidence>
<evidence type="ECO:0000259" key="2">
    <source>
        <dbReference type="Pfam" id="PF08840"/>
    </source>
</evidence>
<dbReference type="AlphaFoldDB" id="A0A086A2B8"/>
<dbReference type="InterPro" id="IPR029058">
    <property type="entry name" value="AB_hydrolase_fold"/>
</dbReference>
<dbReference type="SUPFAM" id="SSF53474">
    <property type="entry name" value="alpha/beta-Hydrolases"/>
    <property type="match status" value="1"/>
</dbReference>
<dbReference type="EMBL" id="MUGY01000009">
    <property type="protein sequence ID" value="OXA94528.1"/>
    <property type="molecule type" value="Genomic_DNA"/>
</dbReference>
<evidence type="ECO:0000313" key="4">
    <source>
        <dbReference type="EMBL" id="OXA94528.1"/>
    </source>
</evidence>
<dbReference type="OrthoDB" id="9809549at2"/>
<dbReference type="RefSeq" id="WP_035626485.1">
    <property type="nucleotide sequence ID" value="NZ_JBEWQG010000005.1"/>
</dbReference>
<dbReference type="InterPro" id="IPR053145">
    <property type="entry name" value="AB_hydrolase_Est10"/>
</dbReference>
<comment type="caution">
    <text evidence="3">The sequence shown here is derived from an EMBL/GenBank/DDBJ whole genome shotgun (WGS) entry which is preliminary data.</text>
</comment>
<dbReference type="GO" id="GO:0006508">
    <property type="term" value="P:proteolysis"/>
    <property type="evidence" value="ECO:0007669"/>
    <property type="project" value="InterPro"/>
</dbReference>
<dbReference type="STRING" id="991.IW20_20295"/>
<dbReference type="Proteomes" id="UP000028712">
    <property type="component" value="Unassembled WGS sequence"/>
</dbReference>
<accession>A0A086A2B8</accession>
<name>A0A086A2B8_FLAHY</name>
<dbReference type="PANTHER" id="PTHR43265">
    <property type="entry name" value="ESTERASE ESTD"/>
    <property type="match status" value="1"/>
</dbReference>
<dbReference type="GO" id="GO:0004252">
    <property type="term" value="F:serine-type endopeptidase activity"/>
    <property type="evidence" value="ECO:0007669"/>
    <property type="project" value="InterPro"/>
</dbReference>
<reference evidence="3 5" key="1">
    <citation type="submission" date="2014-07" db="EMBL/GenBank/DDBJ databases">
        <title>Genome of Flavobacterium hydatis DSM 2063.</title>
        <authorList>
            <person name="Pipes S.E."/>
            <person name="Stropko S.J."/>
            <person name="Newman J.D."/>
        </authorList>
    </citation>
    <scope>NUCLEOTIDE SEQUENCE [LARGE SCALE GENOMIC DNA]</scope>
    <source>
        <strain evidence="3 5">DSM 2063</strain>
    </source>
</reference>
<dbReference type="Gene3D" id="3.40.50.1820">
    <property type="entry name" value="alpha/beta hydrolase"/>
    <property type="match status" value="1"/>
</dbReference>
<dbReference type="InterPro" id="IPR014940">
    <property type="entry name" value="BAAT_C"/>
</dbReference>
<keyword evidence="6" id="KW-1185">Reference proteome</keyword>
<dbReference type="GO" id="GO:0052689">
    <property type="term" value="F:carboxylic ester hydrolase activity"/>
    <property type="evidence" value="ECO:0007669"/>
    <property type="project" value="TreeGrafter"/>
</dbReference>
<dbReference type="InterPro" id="IPR002471">
    <property type="entry name" value="Pept_S9_AS"/>
</dbReference>
<reference evidence="4 6" key="2">
    <citation type="submission" date="2016-11" db="EMBL/GenBank/DDBJ databases">
        <title>Whole genomes of Flavobacteriaceae.</title>
        <authorList>
            <person name="Stine C."/>
            <person name="Li C."/>
            <person name="Tadesse D."/>
        </authorList>
    </citation>
    <scope>NUCLEOTIDE SEQUENCE [LARGE SCALE GENOMIC DNA]</scope>
    <source>
        <strain evidence="4 6">ATCC 29551</strain>
    </source>
</reference>
<dbReference type="PANTHER" id="PTHR43265:SF1">
    <property type="entry name" value="ESTERASE ESTD"/>
    <property type="match status" value="1"/>
</dbReference>
<feature type="domain" description="BAAT/Acyl-CoA thioester hydrolase C-terminal" evidence="2">
    <location>
        <begin position="231"/>
        <end position="346"/>
    </location>
</feature>
<dbReference type="EMBL" id="JPRM01000037">
    <property type="protein sequence ID" value="KFF10832.1"/>
    <property type="molecule type" value="Genomic_DNA"/>
</dbReference>
<sequence>MKHFILSILAILTTLTVFGQDITGQWNGLLNVQGKQLRLVFNINKVDTGFKSTMDSPDQGAKDIPVTTTSFENSTLKLTIESAKIEYEGILGKDNKIVGNFKQAGHAFPMNLSREKIEKEKLVRPQEPTKPYPYYSEDVTFKNEKAGITLAGTLTLPKKEGVFPAVILITGSGAQNRDEELMGHKPFLVLSDFLTKNGIAVLRYDDRGTAQSTGNFKNSTSLDFATDALAAVNYLQTRKEINKQKIGLIGHSEGGLIAPIVATNSKNVNFIVLLAGPGLPGNQLLLLQQKLIAEAAGMSQADILKAQEVNKTAFNIIAKSKSPEQLKTDLTTYMIQVSKNDPNKPAGMTDAEYVKIQTDKILTPWMVTFLTFNPAPTLERVKCPVLALNGAKDLQVAPKENLTAIKEALLKGGNKNITTKELPNLNHLFQECKTGLPQEYATIEQTFAPTALNEILDWIKIQTK</sequence>